<dbReference type="Pfam" id="PF13519">
    <property type="entry name" value="VWA_2"/>
    <property type="match status" value="1"/>
</dbReference>
<dbReference type="InterPro" id="IPR050768">
    <property type="entry name" value="UPF0353/GerABKA_families"/>
</dbReference>
<dbReference type="InterPro" id="IPR036465">
    <property type="entry name" value="vWFA_dom_sf"/>
</dbReference>
<organism evidence="7 8">
    <name type="scientific">Haloechinothrix aidingensis</name>
    <dbReference type="NCBI Taxonomy" id="2752311"/>
    <lineage>
        <taxon>Bacteria</taxon>
        <taxon>Bacillati</taxon>
        <taxon>Actinomycetota</taxon>
        <taxon>Actinomycetes</taxon>
        <taxon>Pseudonocardiales</taxon>
        <taxon>Pseudonocardiaceae</taxon>
        <taxon>Haloechinothrix</taxon>
    </lineage>
</organism>
<dbReference type="PROSITE" id="PS50234">
    <property type="entry name" value="VWFA"/>
    <property type="match status" value="1"/>
</dbReference>
<dbReference type="AlphaFoldDB" id="A0A838AA06"/>
<evidence type="ECO:0000313" key="8">
    <source>
        <dbReference type="Proteomes" id="UP000582974"/>
    </source>
</evidence>
<reference evidence="7 8" key="1">
    <citation type="submission" date="2020-07" db="EMBL/GenBank/DDBJ databases">
        <title>Genome of Haloechinothrix sp.</title>
        <authorList>
            <person name="Tang S.-K."/>
            <person name="Yang L."/>
            <person name="Zhu W.-Y."/>
        </authorList>
    </citation>
    <scope>NUCLEOTIDE SEQUENCE [LARGE SCALE GENOMIC DNA]</scope>
    <source>
        <strain evidence="7 8">YIM 98757</strain>
    </source>
</reference>
<dbReference type="EMBL" id="JACCKD010000003">
    <property type="protein sequence ID" value="MBA0125782.1"/>
    <property type="molecule type" value="Genomic_DNA"/>
</dbReference>
<keyword evidence="3 5" id="KW-1133">Transmembrane helix</keyword>
<comment type="caution">
    <text evidence="7">The sequence shown here is derived from an EMBL/GenBank/DDBJ whole genome shotgun (WGS) entry which is preliminary data.</text>
</comment>
<proteinExistence type="predicted"/>
<protein>
    <submittedName>
        <fullName evidence="7">VWA domain-containing protein</fullName>
    </submittedName>
</protein>
<evidence type="ECO:0000256" key="3">
    <source>
        <dbReference type="ARBA" id="ARBA00022989"/>
    </source>
</evidence>
<evidence type="ECO:0000313" key="7">
    <source>
        <dbReference type="EMBL" id="MBA0125782.1"/>
    </source>
</evidence>
<gene>
    <name evidence="7" type="ORF">H0B56_09540</name>
</gene>
<dbReference type="PANTHER" id="PTHR22550">
    <property type="entry name" value="SPORE GERMINATION PROTEIN"/>
    <property type="match status" value="1"/>
</dbReference>
<feature type="domain" description="VWFA" evidence="6">
    <location>
        <begin position="90"/>
        <end position="287"/>
    </location>
</feature>
<accession>A0A838AA06</accession>
<dbReference type="Gene3D" id="3.40.50.410">
    <property type="entry name" value="von Willebrand factor, type A domain"/>
    <property type="match status" value="1"/>
</dbReference>
<evidence type="ECO:0000256" key="2">
    <source>
        <dbReference type="ARBA" id="ARBA00022692"/>
    </source>
</evidence>
<dbReference type="SUPFAM" id="SSF53300">
    <property type="entry name" value="vWA-like"/>
    <property type="match status" value="1"/>
</dbReference>
<keyword evidence="2 5" id="KW-0812">Transmembrane</keyword>
<keyword evidence="8" id="KW-1185">Reference proteome</keyword>
<feature type="transmembrane region" description="Helical" evidence="5">
    <location>
        <begin position="6"/>
        <end position="28"/>
    </location>
</feature>
<sequence length="327" mass="34634">MSVSGFAAPWWFLLLIVLAAVAVGYVLVQRSRRRRTLRFANLELLNRIAPSSPGWVRHVPAVLVLVSLMLLTFGLAGPTAEQKVPRDRATVILAIDVSLSMEATDIEPTRLDAAKDAALTFLEEIPDGVNLGIVSFAGTASVLVSPTTQRESARNAIESLSLARSTATGEGIFASLQAIEGFSAVVGGAEGPPPAKVVLMADGKQTVPTQDPTDPRGAYTAARAAKEADVPISTISFGTERGSVEIEGRDIPVPVDDVAMDEIARITGGDFHKAATAEQIKDVYEDLGEQIGYEIEESDASRPWMALGAIMLIVAAGSSLFLGQRLP</sequence>
<keyword evidence="4 5" id="KW-0472">Membrane</keyword>
<feature type="transmembrane region" description="Helical" evidence="5">
    <location>
        <begin position="304"/>
        <end position="323"/>
    </location>
</feature>
<evidence type="ECO:0000256" key="1">
    <source>
        <dbReference type="ARBA" id="ARBA00022475"/>
    </source>
</evidence>
<keyword evidence="1" id="KW-1003">Cell membrane</keyword>
<dbReference type="Pfam" id="PF07584">
    <property type="entry name" value="BatA"/>
    <property type="match status" value="1"/>
</dbReference>
<dbReference type="SMART" id="SM00327">
    <property type="entry name" value="VWA"/>
    <property type="match status" value="1"/>
</dbReference>
<feature type="transmembrane region" description="Helical" evidence="5">
    <location>
        <begin position="55"/>
        <end position="76"/>
    </location>
</feature>
<dbReference type="NCBIfam" id="NF010238">
    <property type="entry name" value="PRK13685.1"/>
    <property type="match status" value="1"/>
</dbReference>
<name>A0A838AA06_9PSEU</name>
<evidence type="ECO:0000256" key="5">
    <source>
        <dbReference type="SAM" id="Phobius"/>
    </source>
</evidence>
<evidence type="ECO:0000256" key="4">
    <source>
        <dbReference type="ARBA" id="ARBA00023136"/>
    </source>
</evidence>
<dbReference type="InterPro" id="IPR024163">
    <property type="entry name" value="Aerotolerance_reg_N"/>
</dbReference>
<evidence type="ECO:0000259" key="6">
    <source>
        <dbReference type="PROSITE" id="PS50234"/>
    </source>
</evidence>
<dbReference type="PANTHER" id="PTHR22550:SF5">
    <property type="entry name" value="LEUCINE ZIPPER PROTEIN 4"/>
    <property type="match status" value="1"/>
</dbReference>
<dbReference type="RefSeq" id="WP_180892623.1">
    <property type="nucleotide sequence ID" value="NZ_JACCKD010000003.1"/>
</dbReference>
<dbReference type="InterPro" id="IPR002035">
    <property type="entry name" value="VWF_A"/>
</dbReference>
<dbReference type="Proteomes" id="UP000582974">
    <property type="component" value="Unassembled WGS sequence"/>
</dbReference>